<protein>
    <submittedName>
        <fullName evidence="1">Uncharacterized protein</fullName>
    </submittedName>
</protein>
<dbReference type="EMBL" id="LMCB01000062">
    <property type="protein sequence ID" value="KZL15727.1"/>
    <property type="molecule type" value="Genomic_DNA"/>
</dbReference>
<organism evidence="1 2">
    <name type="scientific">Pseudovibrio axinellae</name>
    <dbReference type="NCBI Taxonomy" id="989403"/>
    <lineage>
        <taxon>Bacteria</taxon>
        <taxon>Pseudomonadati</taxon>
        <taxon>Pseudomonadota</taxon>
        <taxon>Alphaproteobacteria</taxon>
        <taxon>Hyphomicrobiales</taxon>
        <taxon>Stappiaceae</taxon>
        <taxon>Pseudovibrio</taxon>
    </lineage>
</organism>
<reference evidence="1 2" key="1">
    <citation type="journal article" date="2016" name="Front. Microbiol.">
        <title>Comparative Genomic Analysis Reveals a Diverse Repertoire of Genes Involved in Prokaryote-Eukaryote Interactions within the Pseudovibrio Genus.</title>
        <authorList>
            <person name="Romano S."/>
            <person name="Fernandez-Guerra A."/>
            <person name="Reen F.J."/>
            <person name="Glockner F.O."/>
            <person name="Crowley S.P."/>
            <person name="O'Sullivan O."/>
            <person name="Cotter P.D."/>
            <person name="Adams C."/>
            <person name="Dobson A.D."/>
            <person name="O'Gara F."/>
        </authorList>
    </citation>
    <scope>NUCLEOTIDE SEQUENCE [LARGE SCALE GENOMIC DNA]</scope>
    <source>
        <strain evidence="1 2">Ad2</strain>
    </source>
</reference>
<keyword evidence="2" id="KW-1185">Reference proteome</keyword>
<comment type="caution">
    <text evidence="1">The sequence shown here is derived from an EMBL/GenBank/DDBJ whole genome shotgun (WGS) entry which is preliminary data.</text>
</comment>
<accession>A0A161V933</accession>
<dbReference type="Proteomes" id="UP000076577">
    <property type="component" value="Unassembled WGS sequence"/>
</dbReference>
<sequence length="47" mass="5370">MNRLLTARPYPVNPARIDTLKRRAFEGGHCVEDGLCLRLLIFKSTKV</sequence>
<proteinExistence type="predicted"/>
<evidence type="ECO:0000313" key="2">
    <source>
        <dbReference type="Proteomes" id="UP000076577"/>
    </source>
</evidence>
<evidence type="ECO:0000313" key="1">
    <source>
        <dbReference type="EMBL" id="KZL15727.1"/>
    </source>
</evidence>
<gene>
    <name evidence="1" type="ORF">PsAD2_03547</name>
</gene>
<dbReference type="AlphaFoldDB" id="A0A161V933"/>
<dbReference type="PATRIC" id="fig|989403.3.peg.3833"/>
<name>A0A161V933_9HYPH</name>
<dbReference type="STRING" id="989403.SAMN05421798_1266"/>